<accession>A0A4W5PGQ5</accession>
<reference evidence="2" key="1">
    <citation type="submission" date="2018-06" db="EMBL/GenBank/DDBJ databases">
        <title>Genome assembly of Danube salmon.</title>
        <authorList>
            <person name="Macqueen D.J."/>
            <person name="Gundappa M.K."/>
        </authorList>
    </citation>
    <scope>NUCLEOTIDE SEQUENCE [LARGE SCALE GENOMIC DNA]</scope>
</reference>
<dbReference type="Ensembl" id="ENSHHUT00000065957.1">
    <property type="protein sequence ID" value="ENSHHUP00000063801.1"/>
    <property type="gene ID" value="ENSHHUG00000037690.1"/>
</dbReference>
<sequence length="59" mass="6738">MGKLIQICQHVEGNASRQENKLLEECDLLMDIIQQRRQIIATKINEGKVIPQTDLLLPP</sequence>
<name>A0A4W5PGQ5_9TELE</name>
<dbReference type="Proteomes" id="UP000314982">
    <property type="component" value="Unassembled WGS sequence"/>
</dbReference>
<evidence type="ECO:0000313" key="2">
    <source>
        <dbReference type="Proteomes" id="UP000314982"/>
    </source>
</evidence>
<evidence type="ECO:0000313" key="1">
    <source>
        <dbReference type="Ensembl" id="ENSHHUP00000063801.1"/>
    </source>
</evidence>
<keyword evidence="2" id="KW-1185">Reference proteome</keyword>
<proteinExistence type="predicted"/>
<reference evidence="1" key="2">
    <citation type="submission" date="2025-08" db="UniProtKB">
        <authorList>
            <consortium name="Ensembl"/>
        </authorList>
    </citation>
    <scope>IDENTIFICATION</scope>
</reference>
<organism evidence="1 2">
    <name type="scientific">Hucho hucho</name>
    <name type="common">huchen</name>
    <dbReference type="NCBI Taxonomy" id="62062"/>
    <lineage>
        <taxon>Eukaryota</taxon>
        <taxon>Metazoa</taxon>
        <taxon>Chordata</taxon>
        <taxon>Craniata</taxon>
        <taxon>Vertebrata</taxon>
        <taxon>Euteleostomi</taxon>
        <taxon>Actinopterygii</taxon>
        <taxon>Neopterygii</taxon>
        <taxon>Teleostei</taxon>
        <taxon>Protacanthopterygii</taxon>
        <taxon>Salmoniformes</taxon>
        <taxon>Salmonidae</taxon>
        <taxon>Salmoninae</taxon>
        <taxon>Hucho</taxon>
    </lineage>
</organism>
<dbReference type="STRING" id="62062.ENSHHUP00000063801"/>
<reference evidence="1" key="3">
    <citation type="submission" date="2025-09" db="UniProtKB">
        <authorList>
            <consortium name="Ensembl"/>
        </authorList>
    </citation>
    <scope>IDENTIFICATION</scope>
</reference>
<protein>
    <submittedName>
        <fullName evidence="1">Uncharacterized protein</fullName>
    </submittedName>
</protein>
<dbReference type="AlphaFoldDB" id="A0A4W5PGQ5"/>